<dbReference type="PROSITE" id="PS51257">
    <property type="entry name" value="PROKAR_LIPOPROTEIN"/>
    <property type="match status" value="1"/>
</dbReference>
<sequence>MRVFKISLFFLLFIFWSCSCFSFITHIVYITGPSICYKLQIFVHCVICVIPRVIQHHARICEYQSNIVVNNKQI</sequence>
<evidence type="ECO:0000256" key="1">
    <source>
        <dbReference type="SAM" id="SignalP"/>
    </source>
</evidence>
<organism evidence="2 3">
    <name type="scientific">Glomus cerebriforme</name>
    <dbReference type="NCBI Taxonomy" id="658196"/>
    <lineage>
        <taxon>Eukaryota</taxon>
        <taxon>Fungi</taxon>
        <taxon>Fungi incertae sedis</taxon>
        <taxon>Mucoromycota</taxon>
        <taxon>Glomeromycotina</taxon>
        <taxon>Glomeromycetes</taxon>
        <taxon>Glomerales</taxon>
        <taxon>Glomeraceae</taxon>
        <taxon>Glomus</taxon>
    </lineage>
</organism>
<evidence type="ECO:0008006" key="4">
    <source>
        <dbReference type="Google" id="ProtNLM"/>
    </source>
</evidence>
<feature type="signal peptide" evidence="1">
    <location>
        <begin position="1"/>
        <end position="20"/>
    </location>
</feature>
<protein>
    <recommendedName>
        <fullName evidence="4">Secreted protein</fullName>
    </recommendedName>
</protein>
<keyword evidence="3" id="KW-1185">Reference proteome</keyword>
<feature type="chain" id="PRO_5017435633" description="Secreted protein" evidence="1">
    <location>
        <begin position="21"/>
        <end position="74"/>
    </location>
</feature>
<accession>A0A397SUS4</accession>
<reference evidence="2 3" key="1">
    <citation type="submission" date="2018-06" db="EMBL/GenBank/DDBJ databases">
        <title>Comparative genomics reveals the genomic features of Rhizophagus irregularis, R. cerebriforme, R. diaphanum and Gigaspora rosea, and their symbiotic lifestyle signature.</title>
        <authorList>
            <person name="Morin E."/>
            <person name="San Clemente H."/>
            <person name="Chen E.C.H."/>
            <person name="De La Providencia I."/>
            <person name="Hainaut M."/>
            <person name="Kuo A."/>
            <person name="Kohler A."/>
            <person name="Murat C."/>
            <person name="Tang N."/>
            <person name="Roy S."/>
            <person name="Loubradou J."/>
            <person name="Henrissat B."/>
            <person name="Grigoriev I.V."/>
            <person name="Corradi N."/>
            <person name="Roux C."/>
            <person name="Martin F.M."/>
        </authorList>
    </citation>
    <scope>NUCLEOTIDE SEQUENCE [LARGE SCALE GENOMIC DNA]</scope>
    <source>
        <strain evidence="2 3">DAOM 227022</strain>
    </source>
</reference>
<dbReference type="Proteomes" id="UP000265703">
    <property type="component" value="Unassembled WGS sequence"/>
</dbReference>
<proteinExistence type="predicted"/>
<keyword evidence="1" id="KW-0732">Signal</keyword>
<evidence type="ECO:0000313" key="3">
    <source>
        <dbReference type="Proteomes" id="UP000265703"/>
    </source>
</evidence>
<comment type="caution">
    <text evidence="2">The sequence shown here is derived from an EMBL/GenBank/DDBJ whole genome shotgun (WGS) entry which is preliminary data.</text>
</comment>
<name>A0A397SUS4_9GLOM</name>
<dbReference type="EMBL" id="QKYT01000292">
    <property type="protein sequence ID" value="RIA87795.1"/>
    <property type="molecule type" value="Genomic_DNA"/>
</dbReference>
<evidence type="ECO:0000313" key="2">
    <source>
        <dbReference type="EMBL" id="RIA87795.1"/>
    </source>
</evidence>
<dbReference type="AlphaFoldDB" id="A0A397SUS4"/>
<gene>
    <name evidence="2" type="ORF">C1645_776430</name>
</gene>